<evidence type="ECO:0000313" key="2">
    <source>
        <dbReference type="EMBL" id="SEM40006.1"/>
    </source>
</evidence>
<sequence>MNDTLKRIKMATELAIEAITLLHSELEKQQAEVQAMRDELVKRDKARITRRYPWIKWRP</sequence>
<dbReference type="Proteomes" id="UP000199206">
    <property type="component" value="Unassembled WGS sequence"/>
</dbReference>
<keyword evidence="3" id="KW-1185">Reference proteome</keyword>
<dbReference type="STRING" id="1166340.SAMN05192583_0051"/>
<evidence type="ECO:0008006" key="4">
    <source>
        <dbReference type="Google" id="ProtNLM"/>
    </source>
</evidence>
<name>A0A1H7Y1D1_9SPHN</name>
<evidence type="ECO:0000256" key="1">
    <source>
        <dbReference type="SAM" id="Coils"/>
    </source>
</evidence>
<keyword evidence="1" id="KW-0175">Coiled coil</keyword>
<proteinExistence type="predicted"/>
<evidence type="ECO:0000313" key="3">
    <source>
        <dbReference type="Proteomes" id="UP000199206"/>
    </source>
</evidence>
<dbReference type="AlphaFoldDB" id="A0A1H7Y1D1"/>
<accession>A0A1H7Y1D1</accession>
<protein>
    <recommendedName>
        <fullName evidence="4">Transposase</fullName>
    </recommendedName>
</protein>
<dbReference type="EMBL" id="FOCF01000001">
    <property type="protein sequence ID" value="SEM40006.1"/>
    <property type="molecule type" value="Genomic_DNA"/>
</dbReference>
<organism evidence="2 3">
    <name type="scientific">Sphingomonas gellani</name>
    <dbReference type="NCBI Taxonomy" id="1166340"/>
    <lineage>
        <taxon>Bacteria</taxon>
        <taxon>Pseudomonadati</taxon>
        <taxon>Pseudomonadota</taxon>
        <taxon>Alphaproteobacteria</taxon>
        <taxon>Sphingomonadales</taxon>
        <taxon>Sphingomonadaceae</taxon>
        <taxon>Sphingomonas</taxon>
    </lineage>
</organism>
<feature type="coiled-coil region" evidence="1">
    <location>
        <begin position="19"/>
        <end position="46"/>
    </location>
</feature>
<reference evidence="3" key="1">
    <citation type="submission" date="2016-10" db="EMBL/GenBank/DDBJ databases">
        <authorList>
            <person name="Varghese N."/>
            <person name="Submissions S."/>
        </authorList>
    </citation>
    <scope>NUCLEOTIDE SEQUENCE [LARGE SCALE GENOMIC DNA]</scope>
    <source>
        <strain evidence="3">S6-262</strain>
    </source>
</reference>
<dbReference type="RefSeq" id="WP_093663493.1">
    <property type="nucleotide sequence ID" value="NZ_FOCF01000001.1"/>
</dbReference>
<gene>
    <name evidence="2" type="ORF">SAMN05192583_0051</name>
</gene>